<dbReference type="PANTHER" id="PTHR10098">
    <property type="entry name" value="RAPSYN-RELATED"/>
    <property type="match status" value="1"/>
</dbReference>
<reference evidence="6" key="1">
    <citation type="submission" date="2020-01" db="EMBL/GenBank/DDBJ databases">
        <authorList>
            <person name="Meier V. D."/>
            <person name="Meier V D."/>
        </authorList>
    </citation>
    <scope>NUCLEOTIDE SEQUENCE</scope>
    <source>
        <strain evidence="6">HLG_WM_MAG_10</strain>
    </source>
</reference>
<dbReference type="InterPro" id="IPR019734">
    <property type="entry name" value="TPR_rpt"/>
</dbReference>
<evidence type="ECO:0000313" key="6">
    <source>
        <dbReference type="EMBL" id="CAA6798598.1"/>
    </source>
</evidence>
<evidence type="ECO:0000256" key="4">
    <source>
        <dbReference type="SAM" id="SignalP"/>
    </source>
</evidence>
<dbReference type="InterPro" id="IPR011990">
    <property type="entry name" value="TPR-like_helical_dom_sf"/>
</dbReference>
<feature type="chain" id="PRO_5027625339" description="CHAT domain-containing protein" evidence="4">
    <location>
        <begin position="19"/>
        <end position="1088"/>
    </location>
</feature>
<evidence type="ECO:0000256" key="1">
    <source>
        <dbReference type="PROSITE-ProRule" id="PRU00339"/>
    </source>
</evidence>
<keyword evidence="3" id="KW-0472">Membrane</keyword>
<name>A0A6S6RUB7_9BACT</name>
<dbReference type="InterPro" id="IPR024983">
    <property type="entry name" value="CHAT_dom"/>
</dbReference>
<keyword evidence="4" id="KW-0732">Signal</keyword>
<dbReference type="SMART" id="SM00028">
    <property type="entry name" value="TPR"/>
    <property type="match status" value="3"/>
</dbReference>
<evidence type="ECO:0000256" key="2">
    <source>
        <dbReference type="SAM" id="Coils"/>
    </source>
</evidence>
<feature type="coiled-coil region" evidence="2">
    <location>
        <begin position="641"/>
        <end position="668"/>
    </location>
</feature>
<keyword evidence="2" id="KW-0175">Coiled coil</keyword>
<organism evidence="6">
    <name type="scientific">uncultured Aureispira sp</name>
    <dbReference type="NCBI Taxonomy" id="1331704"/>
    <lineage>
        <taxon>Bacteria</taxon>
        <taxon>Pseudomonadati</taxon>
        <taxon>Bacteroidota</taxon>
        <taxon>Saprospiria</taxon>
        <taxon>Saprospirales</taxon>
        <taxon>Saprospiraceae</taxon>
        <taxon>Aureispira</taxon>
        <taxon>environmental samples</taxon>
    </lineage>
</organism>
<accession>A0A6S6RUB7</accession>
<dbReference type="Pfam" id="PF12770">
    <property type="entry name" value="CHAT"/>
    <property type="match status" value="1"/>
</dbReference>
<feature type="transmembrane region" description="Helical" evidence="3">
    <location>
        <begin position="1061"/>
        <end position="1080"/>
    </location>
</feature>
<dbReference type="PROSITE" id="PS50005">
    <property type="entry name" value="TPR"/>
    <property type="match status" value="1"/>
</dbReference>
<keyword evidence="3" id="KW-1133">Transmembrane helix</keyword>
<feature type="domain" description="CHAT" evidence="5">
    <location>
        <begin position="755"/>
        <end position="1050"/>
    </location>
</feature>
<keyword evidence="3" id="KW-0812">Transmembrane</keyword>
<keyword evidence="1" id="KW-0802">TPR repeat</keyword>
<evidence type="ECO:0000259" key="5">
    <source>
        <dbReference type="Pfam" id="PF12770"/>
    </source>
</evidence>
<feature type="repeat" description="TPR" evidence="1">
    <location>
        <begin position="401"/>
        <end position="434"/>
    </location>
</feature>
<feature type="signal peptide" evidence="4">
    <location>
        <begin position="1"/>
        <end position="18"/>
    </location>
</feature>
<evidence type="ECO:0000256" key="3">
    <source>
        <dbReference type="SAM" id="Phobius"/>
    </source>
</evidence>
<dbReference type="AlphaFoldDB" id="A0A6S6RUB7"/>
<dbReference type="SUPFAM" id="SSF48452">
    <property type="entry name" value="TPR-like"/>
    <property type="match status" value="2"/>
</dbReference>
<sequence length="1088" mass="123403">MNQFIIAALLLFPFLAFAQNSDYIITKEPIKIYGTIDPLNLSLNASSITFKDKKGQTRTYTPSEVSEWRKDGLVYKTKRYPFKRKKAVATFMLVLSETVSGVSVYEYSSRFKPKGSSDLFLERAGKLTKVRFGRFKKQMTDYFKDRSEITQLISDKEVKKGDLLALVEEYNEVLVDAVEYDPTPFALIKKAKKQVWSFNDLLLSADEAAKKYRAAIEEATKGILDKKIQAIEIDYGIGLSFFEQKKYDEALPYLKSAFQAIERHKITIDKAPRIASMLAIIYASQHKYNLAISYNSNALLLWKKGFSNKSDAFYLYNSYLTQGKIIQGLSASRLNVSWYKMTVKDSQKDWKAQLKIRNLTPIVNANQSDKSVDYNLALLFYKSAEDLLSKLPQKKQANKKIELYILIGKLYFEAGDYQLSQIYYEKALKTIHTSYQNENSHPRKGEIEGTLSEIYLANQLYAEALSYIEQAQYSQVGADIAINRSLLDNIYKIPFPLELLNSIATKGIILYEQNKLNPSEVELKKILAHYAIATELLYKLRSTQRNDESKYKLGNITHRLSQHAVTICNTLFLKTQNKDYLRQAFLYAELSKSAVLFETIHHLKSMEVAGIPRNLTVMENGFKVQISYLKGEIFYELQQGADANKLRIEQLQNKVAAISKEHAALLKKLEQDYPAYYHLKYSNKGVTVDELQEALQADEVFLEYVVTDTFVFVLAITNQAIKSQFKILKRPLSYTVKKLQKALINNKPDLYAVHGNVLYESVLGELSAFIKGKKLIVAPDAELNYIPFGVLPTNQPQIKNTGTSIYQQVRFLIEGHSIYYNYSAGMFLLGKKATHQQRSSKKIATWAPNFTSMEAIIKEKGIGKILAPLPGAQQEAQHIAEMFGSHAYINAAASELQFKTKAAEYSVLHIATHGVLNDLDPMFSSLILKNETIEDGILHAFELYNMQLNADLAVLSACNTGMGKLAKGEGIFSIARGFSYAGIPNIIMSKWPVSDWSTELLMKQFYKNLKTGMPIDQALQQAKIKYLNDNRDAPNLLAPFYWGGFVLSGNSIPIEALKDKGLGYLWSIGGFSLLAIFLFIKRKYQKLS</sequence>
<gene>
    <name evidence="6" type="ORF">HELGO_WM10080</name>
</gene>
<proteinExistence type="predicted"/>
<protein>
    <recommendedName>
        <fullName evidence="5">CHAT domain-containing protein</fullName>
    </recommendedName>
</protein>
<dbReference type="Gene3D" id="1.25.40.10">
    <property type="entry name" value="Tetratricopeptide repeat domain"/>
    <property type="match status" value="2"/>
</dbReference>
<dbReference type="EMBL" id="CACVAQ010000008">
    <property type="protein sequence ID" value="CAA6798598.1"/>
    <property type="molecule type" value="Genomic_DNA"/>
</dbReference>